<accession>A0A087TDB8</accession>
<evidence type="ECO:0000313" key="2">
    <source>
        <dbReference type="Proteomes" id="UP000054359"/>
    </source>
</evidence>
<dbReference type="AlphaFoldDB" id="A0A087TDB8"/>
<dbReference type="OrthoDB" id="6425058at2759"/>
<dbReference type="SUPFAM" id="SSF52266">
    <property type="entry name" value="SGNH hydrolase"/>
    <property type="match status" value="1"/>
</dbReference>
<dbReference type="Gene3D" id="3.40.50.1110">
    <property type="entry name" value="SGNH hydrolase"/>
    <property type="match status" value="1"/>
</dbReference>
<name>A0A087TDB8_STEMI</name>
<gene>
    <name evidence="1" type="ORF">X975_07352</name>
</gene>
<evidence type="ECO:0000313" key="1">
    <source>
        <dbReference type="EMBL" id="KFM63107.1"/>
    </source>
</evidence>
<dbReference type="OMA" id="EAFFICR"/>
<reference evidence="1 2" key="1">
    <citation type="submission" date="2013-11" db="EMBL/GenBank/DDBJ databases">
        <title>Genome sequencing of Stegodyphus mimosarum.</title>
        <authorList>
            <person name="Bechsgaard J."/>
        </authorList>
    </citation>
    <scope>NUCLEOTIDE SEQUENCE [LARGE SCALE GENOMIC DNA]</scope>
</reference>
<organism evidence="1 2">
    <name type="scientific">Stegodyphus mimosarum</name>
    <name type="common">African social velvet spider</name>
    <dbReference type="NCBI Taxonomy" id="407821"/>
    <lineage>
        <taxon>Eukaryota</taxon>
        <taxon>Metazoa</taxon>
        <taxon>Ecdysozoa</taxon>
        <taxon>Arthropoda</taxon>
        <taxon>Chelicerata</taxon>
        <taxon>Arachnida</taxon>
        <taxon>Araneae</taxon>
        <taxon>Araneomorphae</taxon>
        <taxon>Entelegynae</taxon>
        <taxon>Eresoidea</taxon>
        <taxon>Eresidae</taxon>
        <taxon>Stegodyphus</taxon>
    </lineage>
</organism>
<dbReference type="EMBL" id="KK114702">
    <property type="protein sequence ID" value="KFM63107.1"/>
    <property type="molecule type" value="Genomic_DNA"/>
</dbReference>
<feature type="non-terminal residue" evidence="1">
    <location>
        <position position="169"/>
    </location>
</feature>
<protein>
    <submittedName>
        <fullName evidence="1">Uncharacterized protein</fullName>
    </submittedName>
</protein>
<dbReference type="STRING" id="407821.A0A087TDB8"/>
<sequence length="169" mass="19699">MQQKKMKLLIIGDSMVKYLDEYLPANLLNYEVDLYSFPGATIERLRRKISFLDNRYHLILVHVGTNNSDDSVKVILEKYDCLFKDIKRLNPNINVIISDILPRGQDFFTTLNQRVAALNRLQVINEKIVEVNSQLEKYCQNREAFFICRSSHYFGASLLAMDGLHLNRL</sequence>
<dbReference type="Proteomes" id="UP000054359">
    <property type="component" value="Unassembled WGS sequence"/>
</dbReference>
<dbReference type="InterPro" id="IPR036514">
    <property type="entry name" value="SGNH_hydro_sf"/>
</dbReference>
<keyword evidence="2" id="KW-1185">Reference proteome</keyword>
<proteinExistence type="predicted"/>